<dbReference type="PANTHER" id="PTHR11699">
    <property type="entry name" value="ALDEHYDE DEHYDROGENASE-RELATED"/>
    <property type="match status" value="1"/>
</dbReference>
<proteinExistence type="inferred from homology"/>
<dbReference type="InterPro" id="IPR016160">
    <property type="entry name" value="Ald_DH_CS_CYS"/>
</dbReference>
<dbReference type="FunFam" id="3.40.605.10:FF:000007">
    <property type="entry name" value="NAD/NADP-dependent betaine aldehyde dehydrogenase"/>
    <property type="match status" value="1"/>
</dbReference>
<dbReference type="SUPFAM" id="SSF53720">
    <property type="entry name" value="ALDH-like"/>
    <property type="match status" value="1"/>
</dbReference>
<dbReference type="InterPro" id="IPR016163">
    <property type="entry name" value="Ald_DH_C"/>
</dbReference>
<feature type="active site" evidence="3">
    <location>
        <position position="273"/>
    </location>
</feature>
<dbReference type="InterPro" id="IPR015590">
    <property type="entry name" value="Aldehyde_DH_dom"/>
</dbReference>
<name>A0A2S5KWH9_9PROT</name>
<dbReference type="Pfam" id="PF00171">
    <property type="entry name" value="Aldedh"/>
    <property type="match status" value="1"/>
</dbReference>
<evidence type="ECO:0000313" key="7">
    <source>
        <dbReference type="Proteomes" id="UP000238196"/>
    </source>
</evidence>
<reference evidence="6 7" key="1">
    <citation type="submission" date="2018-02" db="EMBL/GenBank/DDBJ databases">
        <title>novel marine gammaproteobacteria from coastal saline agro ecosystem.</title>
        <authorList>
            <person name="Krishnan R."/>
            <person name="Ramesh Kumar N."/>
        </authorList>
    </citation>
    <scope>NUCLEOTIDE SEQUENCE [LARGE SCALE GENOMIC DNA]</scope>
    <source>
        <strain evidence="6 7">228</strain>
    </source>
</reference>
<dbReference type="PROSITE" id="PS00070">
    <property type="entry name" value="ALDEHYDE_DEHYDR_CYS"/>
    <property type="match status" value="1"/>
</dbReference>
<evidence type="ECO:0000313" key="6">
    <source>
        <dbReference type="EMBL" id="PPC79211.1"/>
    </source>
</evidence>
<evidence type="ECO:0000256" key="3">
    <source>
        <dbReference type="PROSITE-ProRule" id="PRU10007"/>
    </source>
</evidence>
<evidence type="ECO:0000256" key="4">
    <source>
        <dbReference type="RuleBase" id="RU003345"/>
    </source>
</evidence>
<protein>
    <submittedName>
        <fullName evidence="6">NAD-dependent phenylacetaldehyde dehydrogenase</fullName>
    </submittedName>
</protein>
<dbReference type="FunFam" id="3.40.309.10:FF:000009">
    <property type="entry name" value="Aldehyde dehydrogenase A"/>
    <property type="match status" value="1"/>
</dbReference>
<dbReference type="OrthoDB" id="5288248at2"/>
<dbReference type="GO" id="GO:0016620">
    <property type="term" value="F:oxidoreductase activity, acting on the aldehyde or oxo group of donors, NAD or NADP as acceptor"/>
    <property type="evidence" value="ECO:0007669"/>
    <property type="project" value="InterPro"/>
</dbReference>
<dbReference type="EMBL" id="PRLP01000004">
    <property type="protein sequence ID" value="PPC79211.1"/>
    <property type="molecule type" value="Genomic_DNA"/>
</dbReference>
<evidence type="ECO:0000256" key="2">
    <source>
        <dbReference type="ARBA" id="ARBA00023002"/>
    </source>
</evidence>
<dbReference type="AlphaFoldDB" id="A0A2S5KWH9"/>
<evidence type="ECO:0000256" key="1">
    <source>
        <dbReference type="ARBA" id="ARBA00009986"/>
    </source>
</evidence>
<dbReference type="InterPro" id="IPR016162">
    <property type="entry name" value="Ald_DH_N"/>
</dbReference>
<dbReference type="Gene3D" id="3.40.605.10">
    <property type="entry name" value="Aldehyde Dehydrogenase, Chain A, domain 1"/>
    <property type="match status" value="1"/>
</dbReference>
<keyword evidence="2 4" id="KW-0560">Oxidoreductase</keyword>
<comment type="caution">
    <text evidence="6">The sequence shown here is derived from an EMBL/GenBank/DDBJ whole genome shotgun (WGS) entry which is preliminary data.</text>
</comment>
<sequence length="501" mass="53762">MPAQSQIAVLESAQAFLQRQHGLYIDGKQQESRSGQRLPVCNPATGQVIGSIAQADSNEVDTAVRSAHHAFTSGIWSALRPADRERILLKVADVLEAHSEELAQLETLNQGKSIHIARAIEVGATIEFVRYMAGWATKIGGETMDVSIPVPQGARYTAYTRREPIGVVGAIVPWNFPLMIATWKIIPALAAGCTVVLKPSEETPLTALRLAELLTEAGVPDGVVNVITGDGKTTGEALITHPLMSKLTFTGSTAVGKRIGHAAVDQMARFTLELGGKNPLIIMDDADIAQVVPGIMMGGLLNQGQVCAAASRIYVQRRHYEGVLNALIDAVKGMSIGPGMDPDAQINPVVSRRHQQSIYRFLEQAKAEGVQVHQGCKVPEGDGFYVEPTILSAVDHSHSIIHSEVFGPVLAVMPFDTEDEVLALANDSHYGLAASLWTTNLNTAMRMVPKIKSGTVWVNTHVPLDPAMPFGGHKQSGMGREFGKGAVESFTEIKSVCIAHD</sequence>
<dbReference type="PROSITE" id="PS00687">
    <property type="entry name" value="ALDEHYDE_DEHYDR_GLU"/>
    <property type="match status" value="1"/>
</dbReference>
<dbReference type="InterPro" id="IPR029510">
    <property type="entry name" value="Ald_DH_CS_GLU"/>
</dbReference>
<gene>
    <name evidence="6" type="ORF">C4K68_01085</name>
</gene>
<organism evidence="6 7">
    <name type="scientific">Proteobacteria bacterium 228</name>
    <dbReference type="NCBI Taxonomy" id="2083153"/>
    <lineage>
        <taxon>Bacteria</taxon>
        <taxon>Pseudomonadati</taxon>
        <taxon>Pseudomonadota</taxon>
    </lineage>
</organism>
<evidence type="ECO:0000259" key="5">
    <source>
        <dbReference type="Pfam" id="PF00171"/>
    </source>
</evidence>
<comment type="similarity">
    <text evidence="1 4">Belongs to the aldehyde dehydrogenase family.</text>
</comment>
<accession>A0A2S5KWH9</accession>
<dbReference type="Proteomes" id="UP000238196">
    <property type="component" value="Unassembled WGS sequence"/>
</dbReference>
<dbReference type="InterPro" id="IPR016161">
    <property type="entry name" value="Ald_DH/histidinol_DH"/>
</dbReference>
<dbReference type="Gene3D" id="3.40.309.10">
    <property type="entry name" value="Aldehyde Dehydrogenase, Chain A, domain 2"/>
    <property type="match status" value="1"/>
</dbReference>
<feature type="domain" description="Aldehyde dehydrogenase" evidence="5">
    <location>
        <begin position="32"/>
        <end position="496"/>
    </location>
</feature>